<sequence length="156" mass="17658">MAEIGCNWARIGPSKSSQSLSIAHKWAVEIEWRAHLFQEDAKTQGRYDQDIDVTTASVPITTAGVSVSTAEPKKKRRGSKEKSSEPATRPTRGVTMQEPSESGIRKSVPPFQLINTRESQMIKTREIIERKSDLDKFDKEMARRIAEELEVELEEE</sequence>
<evidence type="ECO:0008006" key="4">
    <source>
        <dbReference type="Google" id="ProtNLM"/>
    </source>
</evidence>
<dbReference type="Proteomes" id="UP001151760">
    <property type="component" value="Unassembled WGS sequence"/>
</dbReference>
<proteinExistence type="predicted"/>
<organism evidence="2 3">
    <name type="scientific">Tanacetum coccineum</name>
    <dbReference type="NCBI Taxonomy" id="301880"/>
    <lineage>
        <taxon>Eukaryota</taxon>
        <taxon>Viridiplantae</taxon>
        <taxon>Streptophyta</taxon>
        <taxon>Embryophyta</taxon>
        <taxon>Tracheophyta</taxon>
        <taxon>Spermatophyta</taxon>
        <taxon>Magnoliopsida</taxon>
        <taxon>eudicotyledons</taxon>
        <taxon>Gunneridae</taxon>
        <taxon>Pentapetalae</taxon>
        <taxon>asterids</taxon>
        <taxon>campanulids</taxon>
        <taxon>Asterales</taxon>
        <taxon>Asteraceae</taxon>
        <taxon>Asteroideae</taxon>
        <taxon>Anthemideae</taxon>
        <taxon>Anthemidinae</taxon>
        <taxon>Tanacetum</taxon>
    </lineage>
</organism>
<dbReference type="EMBL" id="BQNB010015739">
    <property type="protein sequence ID" value="GJT43554.1"/>
    <property type="molecule type" value="Genomic_DNA"/>
</dbReference>
<protein>
    <recommendedName>
        <fullName evidence="4">No apical meristem-associated C-terminal domain-containing protein</fullName>
    </recommendedName>
</protein>
<evidence type="ECO:0000256" key="1">
    <source>
        <dbReference type="SAM" id="MobiDB-lite"/>
    </source>
</evidence>
<evidence type="ECO:0000313" key="2">
    <source>
        <dbReference type="EMBL" id="GJT43554.1"/>
    </source>
</evidence>
<gene>
    <name evidence="2" type="ORF">Tco_0952269</name>
</gene>
<reference evidence="2" key="2">
    <citation type="submission" date="2022-01" db="EMBL/GenBank/DDBJ databases">
        <authorList>
            <person name="Yamashiro T."/>
            <person name="Shiraishi A."/>
            <person name="Satake H."/>
            <person name="Nakayama K."/>
        </authorList>
    </citation>
    <scope>NUCLEOTIDE SEQUENCE</scope>
</reference>
<name>A0ABQ5E338_9ASTR</name>
<comment type="caution">
    <text evidence="2">The sequence shown here is derived from an EMBL/GenBank/DDBJ whole genome shotgun (WGS) entry which is preliminary data.</text>
</comment>
<accession>A0ABQ5E338</accession>
<evidence type="ECO:0000313" key="3">
    <source>
        <dbReference type="Proteomes" id="UP001151760"/>
    </source>
</evidence>
<feature type="region of interest" description="Disordered" evidence="1">
    <location>
        <begin position="62"/>
        <end position="110"/>
    </location>
</feature>
<keyword evidence="3" id="KW-1185">Reference proteome</keyword>
<reference evidence="2" key="1">
    <citation type="journal article" date="2022" name="Int. J. Mol. Sci.">
        <title>Draft Genome of Tanacetum Coccineum: Genomic Comparison of Closely Related Tanacetum-Family Plants.</title>
        <authorList>
            <person name="Yamashiro T."/>
            <person name="Shiraishi A."/>
            <person name="Nakayama K."/>
            <person name="Satake H."/>
        </authorList>
    </citation>
    <scope>NUCLEOTIDE SEQUENCE</scope>
</reference>